<evidence type="ECO:0000259" key="1">
    <source>
        <dbReference type="Pfam" id="PF08308"/>
    </source>
</evidence>
<gene>
    <name evidence="2" type="ORF">METZ01_LOCUS160387</name>
</gene>
<accession>A0A382B2P6</accession>
<organism evidence="2">
    <name type="scientific">marine metagenome</name>
    <dbReference type="NCBI Taxonomy" id="408172"/>
    <lineage>
        <taxon>unclassified sequences</taxon>
        <taxon>metagenomes</taxon>
        <taxon>ecological metagenomes</taxon>
    </lineage>
</organism>
<dbReference type="EMBL" id="UINC01027749">
    <property type="protein sequence ID" value="SVB07533.1"/>
    <property type="molecule type" value="Genomic_DNA"/>
</dbReference>
<dbReference type="AlphaFoldDB" id="A0A382B2P6"/>
<protein>
    <recommendedName>
        <fullName evidence="1">PEGA domain-containing protein</fullName>
    </recommendedName>
</protein>
<sequence>MVGAIFGQISLSVNAIPKQVEVILDGNSIGITPIRKNTITPGSHTFEIEKEGYAPISYDIVVNPSKAIDLDFFMNPIYNIKFKTDETELIFELNDTHRWTDETIALQLEAGDHHLRVFRMEEIIDEQVILVDQPMTFQYYLKKRPKIIPAK</sequence>
<reference evidence="2" key="1">
    <citation type="submission" date="2018-05" db="EMBL/GenBank/DDBJ databases">
        <authorList>
            <person name="Lanie J.A."/>
            <person name="Ng W.-L."/>
            <person name="Kazmierczak K.M."/>
            <person name="Andrzejewski T.M."/>
            <person name="Davidsen T.M."/>
            <person name="Wayne K.J."/>
            <person name="Tettelin H."/>
            <person name="Glass J.I."/>
            <person name="Rusch D."/>
            <person name="Podicherti R."/>
            <person name="Tsui H.-C.T."/>
            <person name="Winkler M.E."/>
        </authorList>
    </citation>
    <scope>NUCLEOTIDE SEQUENCE</scope>
</reference>
<dbReference type="InterPro" id="IPR013229">
    <property type="entry name" value="PEGA"/>
</dbReference>
<evidence type="ECO:0000313" key="2">
    <source>
        <dbReference type="EMBL" id="SVB07533.1"/>
    </source>
</evidence>
<feature type="domain" description="PEGA" evidence="1">
    <location>
        <begin position="10"/>
        <end position="71"/>
    </location>
</feature>
<dbReference type="Pfam" id="PF08308">
    <property type="entry name" value="PEGA"/>
    <property type="match status" value="1"/>
</dbReference>
<proteinExistence type="predicted"/>
<name>A0A382B2P6_9ZZZZ</name>